<dbReference type="InterPro" id="IPR014001">
    <property type="entry name" value="Helicase_ATP-bd"/>
</dbReference>
<feature type="region of interest" description="Disordered" evidence="5">
    <location>
        <begin position="412"/>
        <end position="436"/>
    </location>
</feature>
<evidence type="ECO:0000256" key="4">
    <source>
        <dbReference type="ARBA" id="ARBA00022840"/>
    </source>
</evidence>
<dbReference type="GO" id="GO:0005524">
    <property type="term" value="F:ATP binding"/>
    <property type="evidence" value="ECO:0007669"/>
    <property type="project" value="UniProtKB-KW"/>
</dbReference>
<dbReference type="PROSITE" id="PS51194">
    <property type="entry name" value="HELICASE_CTER"/>
    <property type="match status" value="1"/>
</dbReference>
<evidence type="ECO:0000256" key="1">
    <source>
        <dbReference type="ARBA" id="ARBA00022741"/>
    </source>
</evidence>
<gene>
    <name evidence="8" type="ORF">ET996_02815</name>
</gene>
<dbReference type="PANTHER" id="PTHR45766:SF6">
    <property type="entry name" value="SWI_SNF-RELATED MATRIX-ASSOCIATED ACTIN-DEPENDENT REGULATOR OF CHROMATIN SUBFAMILY A-LIKE PROTEIN 1"/>
    <property type="match status" value="1"/>
</dbReference>
<dbReference type="Pfam" id="PF00271">
    <property type="entry name" value="Helicase_C"/>
    <property type="match status" value="1"/>
</dbReference>
<dbReference type="EMBL" id="SDMR01000002">
    <property type="protein sequence ID" value="TBT95922.1"/>
    <property type="molecule type" value="Genomic_DNA"/>
</dbReference>
<dbReference type="Pfam" id="PF00176">
    <property type="entry name" value="SNF2-rel_dom"/>
    <property type="match status" value="1"/>
</dbReference>
<dbReference type="AlphaFoldDB" id="A0A4Q9KMZ5"/>
<dbReference type="Gene3D" id="3.40.50.300">
    <property type="entry name" value="P-loop containing nucleotide triphosphate hydrolases"/>
    <property type="match status" value="1"/>
</dbReference>
<keyword evidence="9" id="KW-1185">Reference proteome</keyword>
<evidence type="ECO:0000313" key="8">
    <source>
        <dbReference type="EMBL" id="TBT95922.1"/>
    </source>
</evidence>
<reference evidence="8 9" key="1">
    <citation type="submission" date="2019-01" db="EMBL/GenBank/DDBJ databases">
        <title>Lactibacter flavus gen. nov., sp. nov., a novel bacterium of the family Propionibacteriaceae isolated from raw milk and dairy products.</title>
        <authorList>
            <person name="Huptas C."/>
            <person name="Wenning M."/>
            <person name="Breitenwieser F."/>
            <person name="Doll E."/>
            <person name="Von Neubeck M."/>
            <person name="Busse H.-J."/>
            <person name="Scherer S."/>
        </authorList>
    </citation>
    <scope>NUCLEOTIDE SEQUENCE [LARGE SCALE GENOMIC DNA]</scope>
    <source>
        <strain evidence="8 9">DSM 22130</strain>
    </source>
</reference>
<dbReference type="GO" id="GO:0004386">
    <property type="term" value="F:helicase activity"/>
    <property type="evidence" value="ECO:0007669"/>
    <property type="project" value="UniProtKB-KW"/>
</dbReference>
<dbReference type="PROSITE" id="PS51192">
    <property type="entry name" value="HELICASE_ATP_BIND_1"/>
    <property type="match status" value="1"/>
</dbReference>
<evidence type="ECO:0000256" key="3">
    <source>
        <dbReference type="ARBA" id="ARBA00022806"/>
    </source>
</evidence>
<feature type="domain" description="Helicase C-terminal" evidence="7">
    <location>
        <begin position="468"/>
        <end position="631"/>
    </location>
</feature>
<dbReference type="InterPro" id="IPR049730">
    <property type="entry name" value="SNF2/RAD54-like_C"/>
</dbReference>
<feature type="domain" description="Helicase ATP-binding" evidence="6">
    <location>
        <begin position="113"/>
        <end position="287"/>
    </location>
</feature>
<comment type="caution">
    <text evidence="8">The sequence shown here is derived from an EMBL/GenBank/DDBJ whole genome shotgun (WGS) entry which is preliminary data.</text>
</comment>
<accession>A0A4Q9KMZ5</accession>
<dbReference type="InterPro" id="IPR001650">
    <property type="entry name" value="Helicase_C-like"/>
</dbReference>
<feature type="compositionally biased region" description="Acidic residues" evidence="5">
    <location>
        <begin position="415"/>
        <end position="424"/>
    </location>
</feature>
<dbReference type="OrthoDB" id="9814088at2"/>
<evidence type="ECO:0000259" key="6">
    <source>
        <dbReference type="PROSITE" id="PS51192"/>
    </source>
</evidence>
<keyword evidence="2" id="KW-0378">Hydrolase</keyword>
<evidence type="ECO:0000256" key="5">
    <source>
        <dbReference type="SAM" id="MobiDB-lite"/>
    </source>
</evidence>
<keyword evidence="4" id="KW-0067">ATP-binding</keyword>
<dbReference type="RefSeq" id="WP_131171037.1">
    <property type="nucleotide sequence ID" value="NZ_FXTL01000002.1"/>
</dbReference>
<dbReference type="PANTHER" id="PTHR45766">
    <property type="entry name" value="DNA ANNEALING HELICASE AND ENDONUCLEASE ZRANB3 FAMILY MEMBER"/>
    <property type="match status" value="1"/>
</dbReference>
<proteinExistence type="predicted"/>
<organism evidence="8 9">
    <name type="scientific">Propioniciclava tarda</name>
    <dbReference type="NCBI Taxonomy" id="433330"/>
    <lineage>
        <taxon>Bacteria</taxon>
        <taxon>Bacillati</taxon>
        <taxon>Actinomycetota</taxon>
        <taxon>Actinomycetes</taxon>
        <taxon>Propionibacteriales</taxon>
        <taxon>Propionibacteriaceae</taxon>
        <taxon>Propioniciclava</taxon>
    </lineage>
</organism>
<evidence type="ECO:0000259" key="7">
    <source>
        <dbReference type="PROSITE" id="PS51194"/>
    </source>
</evidence>
<dbReference type="CDD" id="cd18011">
    <property type="entry name" value="DEXDc_RapA"/>
    <property type="match status" value="1"/>
</dbReference>
<evidence type="ECO:0000313" key="9">
    <source>
        <dbReference type="Proteomes" id="UP000291933"/>
    </source>
</evidence>
<keyword evidence="3 8" id="KW-0347">Helicase</keyword>
<dbReference type="CDD" id="cd18793">
    <property type="entry name" value="SF2_C_SNF"/>
    <property type="match status" value="1"/>
</dbReference>
<evidence type="ECO:0000256" key="2">
    <source>
        <dbReference type="ARBA" id="ARBA00022801"/>
    </source>
</evidence>
<dbReference type="Gene3D" id="3.40.50.10810">
    <property type="entry name" value="Tandem AAA-ATPase domain"/>
    <property type="match status" value="1"/>
</dbReference>
<dbReference type="InterPro" id="IPR057342">
    <property type="entry name" value="DEXDc_RapA"/>
</dbReference>
<keyword evidence="1" id="KW-0547">Nucleotide-binding</keyword>
<protein>
    <submittedName>
        <fullName evidence="8">DEAD/DEAH box helicase</fullName>
    </submittedName>
</protein>
<sequence>MPDPHHLEIGALVEGVIADEVVRLLEIRRSGDSALVTYERINGERGTAFLNRDALAGLVQVAARSTWRARWSDFKLGVQALALQAAPFEDRLLAVSSSNVIPLPHQVQAVYREILPHHRLRFLLADDPGAGKTIMTGLYLKEVLARGQVTRVLIVAPGSLTEQWVDEMWNRFGLSFVELGTQNLVSDAVGGPALADAGPLVVARLDQLARNEDLLQAVLREDFHVVVVDEAHKMSARRWGSRMIFSKRYLVGKALAAEAPHLLLLTATPHNGKPEDFAGFMELLDVELDQRRPVLDQAPVRRLVKEQLVHADGRTLFPPRMASTLGYEMTPDEGHMYEAVTQYVAEEMNRVMDETVRRRVGFAMMVLQRRLASSPEAILRSLERRFDLLQSLLERAEARDADLAVLLAASLQEDPSTEDDEGPGDDSASSASAARTPAELRTELLVLERLIREAYRVRSSGVDQKWEALKAFLTSADSRDDLGMRRKVIVFTEHRDTLDYLLERMDEVLQHGEYVAVIHGQTPRHERRQAQHDFNHDRQCGILLATDAAGEGVNLQVANLMVNYDIPWNPNRLEQRFGRIHRIGQDRTCYLWNLVATDTREGYVFETLLEKLAVQREALGDRVFDVLGDVLSGADLSRILTEAVRTQDPSGALSVVKQLLDHELGYEVARRAASTTEFSPDDLAGIQRRLQWAKALDPQPVMVPTFARSALLRLGAEVHTVRPGTWSVPYVPEPLASEPGVARSYARLHLDRANLAADDAGAADFLAPGHPLLNALAARVSSELATSLRDGVLLEDPLSPDNYLLITDQAEGFPQTYRVEPEGTRSRVAVDAALDLQPAQLSDTAWATELAQCAPACDATLAIAAVRGTAQPHQVAHHRSLVDDAARRLGDEGSVIRGLMGAGFDLAVERGSSVEFVTIDRTAAFGSHQSLPSENRLALATMVSVQGRRP</sequence>
<dbReference type="InterPro" id="IPR027417">
    <property type="entry name" value="P-loop_NTPase"/>
</dbReference>
<dbReference type="SMART" id="SM00487">
    <property type="entry name" value="DEXDc"/>
    <property type="match status" value="1"/>
</dbReference>
<name>A0A4Q9KMZ5_PROTD</name>
<dbReference type="Proteomes" id="UP000291933">
    <property type="component" value="Unassembled WGS sequence"/>
</dbReference>
<dbReference type="SMART" id="SM00490">
    <property type="entry name" value="HELICc"/>
    <property type="match status" value="1"/>
</dbReference>
<dbReference type="SUPFAM" id="SSF52540">
    <property type="entry name" value="P-loop containing nucleoside triphosphate hydrolases"/>
    <property type="match status" value="2"/>
</dbReference>
<dbReference type="GO" id="GO:0016787">
    <property type="term" value="F:hydrolase activity"/>
    <property type="evidence" value="ECO:0007669"/>
    <property type="project" value="UniProtKB-KW"/>
</dbReference>
<dbReference type="InterPro" id="IPR038718">
    <property type="entry name" value="SNF2-like_sf"/>
</dbReference>
<dbReference type="InterPro" id="IPR000330">
    <property type="entry name" value="SNF2_N"/>
</dbReference>